<evidence type="ECO:0000313" key="3">
    <source>
        <dbReference type="Proteomes" id="UP001168098"/>
    </source>
</evidence>
<accession>A0AA38ZCA9</accession>
<proteinExistence type="predicted"/>
<gene>
    <name evidence="2" type="ORF">PVL29_015338</name>
</gene>
<evidence type="ECO:0000313" key="2">
    <source>
        <dbReference type="EMBL" id="KAJ9686386.1"/>
    </source>
</evidence>
<evidence type="ECO:0000256" key="1">
    <source>
        <dbReference type="SAM" id="MobiDB-lite"/>
    </source>
</evidence>
<organism evidence="2 3">
    <name type="scientific">Vitis rotundifolia</name>
    <name type="common">Muscadine grape</name>
    <dbReference type="NCBI Taxonomy" id="103349"/>
    <lineage>
        <taxon>Eukaryota</taxon>
        <taxon>Viridiplantae</taxon>
        <taxon>Streptophyta</taxon>
        <taxon>Embryophyta</taxon>
        <taxon>Tracheophyta</taxon>
        <taxon>Spermatophyta</taxon>
        <taxon>Magnoliopsida</taxon>
        <taxon>eudicotyledons</taxon>
        <taxon>Gunneridae</taxon>
        <taxon>Pentapetalae</taxon>
        <taxon>rosids</taxon>
        <taxon>Vitales</taxon>
        <taxon>Vitaceae</taxon>
        <taxon>Viteae</taxon>
        <taxon>Vitis</taxon>
    </lineage>
</organism>
<dbReference type="EMBL" id="JARBHA010000012">
    <property type="protein sequence ID" value="KAJ9686386.1"/>
    <property type="molecule type" value="Genomic_DNA"/>
</dbReference>
<dbReference type="AlphaFoldDB" id="A0AA38ZCA9"/>
<protein>
    <submittedName>
        <fullName evidence="2">Uncharacterized protein</fullName>
    </submittedName>
</protein>
<reference evidence="2 3" key="1">
    <citation type="journal article" date="2023" name="BMC Biotechnol.">
        <title>Vitis rotundifolia cv Carlos genome sequencing.</title>
        <authorList>
            <person name="Huff M."/>
            <person name="Hulse-Kemp A."/>
            <person name="Scheffler B."/>
            <person name="Youngblood R."/>
            <person name="Simpson S."/>
            <person name="Babiker E."/>
            <person name="Staton M."/>
        </authorList>
    </citation>
    <scope>NUCLEOTIDE SEQUENCE [LARGE SCALE GENOMIC DNA]</scope>
    <source>
        <tissue evidence="2">Leaf</tissue>
    </source>
</reference>
<feature type="region of interest" description="Disordered" evidence="1">
    <location>
        <begin position="1"/>
        <end position="53"/>
    </location>
</feature>
<keyword evidence="3" id="KW-1185">Reference proteome</keyword>
<sequence length="212" mass="24586">MDLVPTNFLSSKMQPPETKGPVPSTDPDMGPSSSSRQIPHGNISESRDRKGTGDNWAMKMSAVLTQTWRDDLKSGHLPVSLFELLVKVFRPSFQLLRCLCSCNHWEGRLKILLFSHVYNSWNHFNSRKKLISNEFLQKFLHFYGPHLTNSSSERARRYQQMTYGKEILMFSLSNKQALKGQLFWPEIKKSFIFFISHNQQLHGKESKSMTFN</sequence>
<name>A0AA38ZCA9_VITRO</name>
<dbReference type="Proteomes" id="UP001168098">
    <property type="component" value="Unassembled WGS sequence"/>
</dbReference>
<comment type="caution">
    <text evidence="2">The sequence shown here is derived from an EMBL/GenBank/DDBJ whole genome shotgun (WGS) entry which is preliminary data.</text>
</comment>